<accession>A0A4T2A5T1</accession>
<sequence length="433" mass="47803">MLTHGWGRYPRHAAQLMQPQSVRDAIQQLGEHGALLGRGMGRSYGDSALADKLISTRQLNRLYSFDEQSGLLACAAGISLGELLDVFVPRGWFLPITPGTKFVSIGGAIASDVHGKNHHVHGCFSECVDSIELLLGDGSQVTCSRSERPELFHASCGGMGLTGLIVAATLRLLPIESAYIKQTTYKAANLEAVLQLFEAHAAATYSVAWIDCLASGAALGRSLLMLGEHARDGQLVLPGKPRLSVPLDMPSFLLNRFSVHAFNELYYQRIRRHESKQRVSYESFFYPLDGIQQWNRLYGKQGFVQYQFVIPKAAGLEGMRAILERISASHRGSFLAVLKAFGAANDNLLSFPMDGYTLALDFKLEAGLLTLLEELDRMVLDYGGRLYLAKDARMSEATFKQSQPNWQHFQEVRAQYGALGKFASLQSRRLGLD</sequence>
<dbReference type="PANTHER" id="PTHR43762">
    <property type="entry name" value="L-GULONOLACTONE OXIDASE"/>
    <property type="match status" value="1"/>
</dbReference>
<feature type="domain" description="FAD-binding PCMH-type" evidence="2">
    <location>
        <begin position="9"/>
        <end position="175"/>
    </location>
</feature>
<keyword evidence="1" id="KW-0285">Flavoprotein</keyword>
<dbReference type="InterPro" id="IPR016169">
    <property type="entry name" value="FAD-bd_PCMH_sub2"/>
</dbReference>
<dbReference type="Gene3D" id="3.30.465.10">
    <property type="match status" value="1"/>
</dbReference>
<dbReference type="Proteomes" id="UP000307541">
    <property type="component" value="Unassembled WGS sequence"/>
</dbReference>
<protein>
    <submittedName>
        <fullName evidence="3">FAD-binding oxidoreductase</fullName>
    </submittedName>
</protein>
<dbReference type="AlphaFoldDB" id="A0A4T2A5T1"/>
<dbReference type="InterPro" id="IPR016166">
    <property type="entry name" value="FAD-bd_PCMH"/>
</dbReference>
<dbReference type="Pfam" id="PF01565">
    <property type="entry name" value="FAD_binding_4"/>
    <property type="match status" value="1"/>
</dbReference>
<dbReference type="SUPFAM" id="SSF56176">
    <property type="entry name" value="FAD-binding/transporter-associated domain-like"/>
    <property type="match status" value="1"/>
</dbReference>
<dbReference type="InterPro" id="IPR010031">
    <property type="entry name" value="FAD_lactone_oxidase-like"/>
</dbReference>
<dbReference type="GO" id="GO:0071949">
    <property type="term" value="F:FAD binding"/>
    <property type="evidence" value="ECO:0007669"/>
    <property type="project" value="InterPro"/>
</dbReference>
<comment type="caution">
    <text evidence="3">The sequence shown here is derived from an EMBL/GenBank/DDBJ whole genome shotgun (WGS) entry which is preliminary data.</text>
</comment>
<dbReference type="InterPro" id="IPR036318">
    <property type="entry name" value="FAD-bd_PCMH-like_sf"/>
</dbReference>
<organism evidence="3 4">
    <name type="scientific">Pseudomonas leptonychotis</name>
    <dbReference type="NCBI Taxonomy" id="2448482"/>
    <lineage>
        <taxon>Bacteria</taxon>
        <taxon>Pseudomonadati</taxon>
        <taxon>Pseudomonadota</taxon>
        <taxon>Gammaproteobacteria</taxon>
        <taxon>Pseudomonadales</taxon>
        <taxon>Pseudomonadaceae</taxon>
        <taxon>Pseudomonas</taxon>
    </lineage>
</organism>
<dbReference type="EMBL" id="RFLV01000001">
    <property type="protein sequence ID" value="TIH10601.1"/>
    <property type="molecule type" value="Genomic_DNA"/>
</dbReference>
<evidence type="ECO:0000313" key="4">
    <source>
        <dbReference type="Proteomes" id="UP000307541"/>
    </source>
</evidence>
<proteinExistence type="predicted"/>
<keyword evidence="1" id="KW-0274">FAD</keyword>
<name>A0A4T2A5T1_9PSED</name>
<dbReference type="PROSITE" id="PS51387">
    <property type="entry name" value="FAD_PCMH"/>
    <property type="match status" value="1"/>
</dbReference>
<gene>
    <name evidence="3" type="ORF">D8779_07980</name>
</gene>
<keyword evidence="4" id="KW-1185">Reference proteome</keyword>
<evidence type="ECO:0000313" key="3">
    <source>
        <dbReference type="EMBL" id="TIH10601.1"/>
    </source>
</evidence>
<dbReference type="RefSeq" id="WP_136663879.1">
    <property type="nucleotide sequence ID" value="NZ_RFLV01000001.1"/>
</dbReference>
<reference evidence="3 4" key="1">
    <citation type="submission" date="2018-10" db="EMBL/GenBank/DDBJ databases">
        <title>Pseudomonas leptonychotis sp. nov., isolated from Weddell seals in Antarctica.</title>
        <authorList>
            <person name="Novakova D."/>
            <person name="Svec P."/>
            <person name="Kralova S."/>
            <person name="Kristofova L."/>
            <person name="Zeman M."/>
            <person name="Pantucek R."/>
            <person name="Maslanova I."/>
            <person name="Sedlacek I."/>
        </authorList>
    </citation>
    <scope>NUCLEOTIDE SEQUENCE [LARGE SCALE GENOMIC DNA]</scope>
    <source>
        <strain evidence="3 4">CCM 8849</strain>
    </source>
</reference>
<evidence type="ECO:0000259" key="2">
    <source>
        <dbReference type="PROSITE" id="PS51387"/>
    </source>
</evidence>
<dbReference type="OrthoDB" id="143770at2"/>
<dbReference type="InterPro" id="IPR006094">
    <property type="entry name" value="Oxid_FAD_bind_N"/>
</dbReference>
<evidence type="ECO:0000256" key="1">
    <source>
        <dbReference type="ARBA" id="ARBA00022827"/>
    </source>
</evidence>
<dbReference type="GO" id="GO:0003885">
    <property type="term" value="F:D-arabinono-1,4-lactone oxidase activity"/>
    <property type="evidence" value="ECO:0007669"/>
    <property type="project" value="TreeGrafter"/>
</dbReference>
<dbReference type="PANTHER" id="PTHR43762:SF1">
    <property type="entry name" value="D-ARABINONO-1,4-LACTONE OXIDASE"/>
    <property type="match status" value="1"/>
</dbReference>